<protein>
    <submittedName>
        <fullName evidence="1">Uncharacterized protein</fullName>
    </submittedName>
</protein>
<accession>A0A0H5QRP6</accession>
<name>A0A0H5QRP6_9EUKA</name>
<organism evidence="1">
    <name type="scientific">Spongospora subterranea</name>
    <dbReference type="NCBI Taxonomy" id="70186"/>
    <lineage>
        <taxon>Eukaryota</taxon>
        <taxon>Sar</taxon>
        <taxon>Rhizaria</taxon>
        <taxon>Endomyxa</taxon>
        <taxon>Phytomyxea</taxon>
        <taxon>Plasmodiophorida</taxon>
        <taxon>Plasmodiophoridae</taxon>
        <taxon>Spongospora</taxon>
    </lineage>
</organism>
<reference evidence="1" key="1">
    <citation type="submission" date="2015-04" db="EMBL/GenBank/DDBJ databases">
        <title>The genome sequence of the plant pathogenic Rhizarian Plasmodiophora brassicae reveals insights in its biotrophic life cycle and the origin of chitin synthesis.</title>
        <authorList>
            <person name="Schwelm A."/>
            <person name="Fogelqvist J."/>
            <person name="Knaust A."/>
            <person name="Julke S."/>
            <person name="Lilja T."/>
            <person name="Dhandapani V."/>
            <person name="Bonilla-Rosso G."/>
            <person name="Karlsson M."/>
            <person name="Shevchenko A."/>
            <person name="Choi S.R."/>
            <person name="Kim H.G."/>
            <person name="Park J.Y."/>
            <person name="Lim Y.P."/>
            <person name="Ludwig-Muller J."/>
            <person name="Dixelius C."/>
        </authorList>
    </citation>
    <scope>NUCLEOTIDE SEQUENCE</scope>
    <source>
        <tissue evidence="1">Potato root galls</tissue>
    </source>
</reference>
<sequence length="125" mass="14320">MNFSNCSGKCCQIPVTAESNVEPEHLGKLAATQNPCDLVLAAQDEQLNVTRNIRPEDEQHNKHKFTKSPFAVPIPGNFNRSHDLVRRHHRLCHRNQLRSSISMRIVPLPKLVNSHFQPERRRNIG</sequence>
<evidence type="ECO:0000313" key="1">
    <source>
        <dbReference type="EMBL" id="CRZ04277.1"/>
    </source>
</evidence>
<feature type="non-terminal residue" evidence="1">
    <location>
        <position position="125"/>
    </location>
</feature>
<dbReference type="EMBL" id="HACM01003835">
    <property type="protein sequence ID" value="CRZ04277.1"/>
    <property type="molecule type" value="Transcribed_RNA"/>
</dbReference>
<proteinExistence type="predicted"/>
<dbReference type="AlphaFoldDB" id="A0A0H5QRP6"/>